<dbReference type="InterPro" id="IPR049450">
    <property type="entry name" value="ACOT8-like_C"/>
</dbReference>
<dbReference type="InterPro" id="IPR029069">
    <property type="entry name" value="HotDog_dom_sf"/>
</dbReference>
<proteinExistence type="predicted"/>
<protein>
    <recommendedName>
        <fullName evidence="5">Thioesterase family protein</fullName>
    </recommendedName>
</protein>
<organism evidence="3 4">
    <name type="scientific">Aspergillus calidoustus</name>
    <dbReference type="NCBI Taxonomy" id="454130"/>
    <lineage>
        <taxon>Eukaryota</taxon>
        <taxon>Fungi</taxon>
        <taxon>Dikarya</taxon>
        <taxon>Ascomycota</taxon>
        <taxon>Pezizomycotina</taxon>
        <taxon>Eurotiomycetes</taxon>
        <taxon>Eurotiomycetidae</taxon>
        <taxon>Eurotiales</taxon>
        <taxon>Aspergillaceae</taxon>
        <taxon>Aspergillus</taxon>
        <taxon>Aspergillus subgen. Nidulantes</taxon>
    </lineage>
</organism>
<dbReference type="Pfam" id="PF13622">
    <property type="entry name" value="4HBT_3"/>
    <property type="match status" value="1"/>
</dbReference>
<dbReference type="Proteomes" id="UP000054771">
    <property type="component" value="Unassembled WGS sequence"/>
</dbReference>
<feature type="domain" description="Acyl-CoA thioesterase-like C-terminal" evidence="2">
    <location>
        <begin position="224"/>
        <end position="361"/>
    </location>
</feature>
<feature type="domain" description="Acyl-CoA thioesterase-like N-terminal HotDog" evidence="1">
    <location>
        <begin position="29"/>
        <end position="129"/>
    </location>
</feature>
<dbReference type="InterPro" id="IPR052389">
    <property type="entry name" value="Sec_Metab_Biosynth-Assoc"/>
</dbReference>
<dbReference type="SUPFAM" id="SSF54637">
    <property type="entry name" value="Thioesterase/thiol ester dehydrase-isomerase"/>
    <property type="match status" value="2"/>
</dbReference>
<evidence type="ECO:0000313" key="3">
    <source>
        <dbReference type="EMBL" id="CEL03984.1"/>
    </source>
</evidence>
<dbReference type="InterPro" id="IPR049449">
    <property type="entry name" value="TesB_ACOT8-like_N"/>
</dbReference>
<dbReference type="OMA" id="HTELYGA"/>
<dbReference type="Gene3D" id="2.40.160.210">
    <property type="entry name" value="Acyl-CoA thioesterase, double hotdog domain"/>
    <property type="match status" value="2"/>
</dbReference>
<reference evidence="4" key="1">
    <citation type="journal article" date="2016" name="Genome Announc.">
        <title>Draft genome sequences of fungus Aspergillus calidoustus.</title>
        <authorList>
            <person name="Horn F."/>
            <person name="Linde J."/>
            <person name="Mattern D.J."/>
            <person name="Walther G."/>
            <person name="Guthke R."/>
            <person name="Scherlach K."/>
            <person name="Martin K."/>
            <person name="Brakhage A.A."/>
            <person name="Petzke L."/>
            <person name="Valiante V."/>
        </authorList>
    </citation>
    <scope>NUCLEOTIDE SEQUENCE [LARGE SCALE GENOMIC DNA]</scope>
    <source>
        <strain evidence="4">SF006504</strain>
    </source>
</reference>
<dbReference type="EMBL" id="CDMC01000004">
    <property type="protein sequence ID" value="CEL03984.1"/>
    <property type="molecule type" value="Genomic_DNA"/>
</dbReference>
<keyword evidence="4" id="KW-1185">Reference proteome</keyword>
<evidence type="ECO:0000313" key="4">
    <source>
        <dbReference type="Proteomes" id="UP000054771"/>
    </source>
</evidence>
<dbReference type="AlphaFoldDB" id="A0A0U5FWR5"/>
<dbReference type="Pfam" id="PF20789">
    <property type="entry name" value="4HBT_3C"/>
    <property type="match status" value="1"/>
</dbReference>
<dbReference type="STRING" id="454130.A0A0U5FWR5"/>
<dbReference type="PANTHER" id="PTHR38110:SF1">
    <property type="entry name" value="THIOESTERASE DOMAIN-CONTAINING PROTEIN"/>
    <property type="match status" value="1"/>
</dbReference>
<accession>A0A0U5FWR5</accession>
<evidence type="ECO:0008006" key="5">
    <source>
        <dbReference type="Google" id="ProtNLM"/>
    </source>
</evidence>
<name>A0A0U5FWR5_ASPCI</name>
<gene>
    <name evidence="3" type="ORF">ASPCAL05118</name>
</gene>
<dbReference type="InterPro" id="IPR042171">
    <property type="entry name" value="Acyl-CoA_hotdog"/>
</dbReference>
<evidence type="ECO:0000259" key="2">
    <source>
        <dbReference type="Pfam" id="PF20789"/>
    </source>
</evidence>
<dbReference type="PANTHER" id="PTHR38110">
    <property type="entry name" value="CHROMOSOME 23, WHOLE GENOME SHOTGUN SEQUENCE"/>
    <property type="match status" value="1"/>
</dbReference>
<dbReference type="OrthoDB" id="2532955at2759"/>
<evidence type="ECO:0000259" key="1">
    <source>
        <dbReference type="Pfam" id="PF13622"/>
    </source>
</evidence>
<sequence length="376" mass="39899">MTAPAHSTTFEKAIHVTPIDTNTYSAHLDPSWCIGQVPHGGYTASVLYRTATTHFVQKAARAGASNARGHKQQPPQEPIGLQITFQRRTFAGPAILSVQEIKLGARVSTVQVTLSQARDERGAAAASATGTAFKSLDRNNLEVKVLAYVTLSPPAAEEGPAVTATWDLSPAPPPGSLAGGAIDFKSLGENGVDGEWKAGPVATPMLHAAKHVQAHSPASILRPKTTEERAKQVVDQWSRFAPGGVPARWSNEAVVYLADIFPAALDRLGAMEETAVLRATGGNAKGGDGNKVATGEALVQFWYPTVTMNFDLKSRLPREGVEWLHTRVVTRMVRGSRADLEVLILDQDGALVATSTQVALVADPARNGKGRGEGKL</sequence>